<keyword evidence="9" id="KW-0677">Repeat</keyword>
<feature type="disulfide bond" evidence="20 23">
    <location>
        <begin position="156"/>
        <end position="183"/>
    </location>
</feature>
<evidence type="ECO:0000256" key="3">
    <source>
        <dbReference type="ARBA" id="ARBA00022536"/>
    </source>
</evidence>
<keyword evidence="6" id="KW-0645">Protease</keyword>
<feature type="binding site" evidence="22">
    <location>
        <position position="112"/>
    </location>
    <ligand>
        <name>Ca(2+)</name>
        <dbReference type="ChEBI" id="CHEBI:29108"/>
        <label>2</label>
    </ligand>
</feature>
<dbReference type="Pfam" id="PF14670">
    <property type="entry name" value="FXa_inhibition"/>
    <property type="match status" value="1"/>
</dbReference>
<evidence type="ECO:0000256" key="12">
    <source>
        <dbReference type="ARBA" id="ARBA00022825"/>
    </source>
</evidence>
<evidence type="ECO:0000256" key="22">
    <source>
        <dbReference type="PIRSR" id="PIRSR001155-4"/>
    </source>
</evidence>
<comment type="PTM">
    <text evidence="21">The iron and 2-oxoglutarate dependent 3-hydroxylation of aspartate and asparagine is (R) stereospecific within EGF domains.</text>
</comment>
<evidence type="ECO:0000256" key="21">
    <source>
        <dbReference type="PIRSR" id="PIRSR001155-3"/>
    </source>
</evidence>
<keyword evidence="14" id="KW-0391">Immunity</keyword>
<dbReference type="GO" id="GO:0005615">
    <property type="term" value="C:extracellular space"/>
    <property type="evidence" value="ECO:0007669"/>
    <property type="project" value="TreeGrafter"/>
</dbReference>
<dbReference type="Gene3D" id="2.10.25.10">
    <property type="entry name" value="Laminin"/>
    <property type="match status" value="1"/>
</dbReference>
<comment type="caution">
    <text evidence="28">The sequence shown here is derived from an EMBL/GenBank/DDBJ whole genome shotgun (WGS) entry which is preliminary data.</text>
</comment>
<comment type="subcellular location">
    <subcellularLocation>
        <location evidence="1">Secreted</location>
    </subcellularLocation>
</comment>
<comment type="caution">
    <text evidence="24">Lacks conserved residue(s) required for the propagation of feature annotation.</text>
</comment>
<dbReference type="GO" id="GO:0006958">
    <property type="term" value="P:complement activation, classical pathway"/>
    <property type="evidence" value="ECO:0007669"/>
    <property type="project" value="UniProtKB-KW"/>
</dbReference>
<dbReference type="CDD" id="cd00041">
    <property type="entry name" value="CUB"/>
    <property type="match status" value="2"/>
</dbReference>
<dbReference type="PIRSF" id="PIRSF001155">
    <property type="entry name" value="C1r_C1s_MASP"/>
    <property type="match status" value="1"/>
</dbReference>
<dbReference type="SUPFAM" id="SSF50494">
    <property type="entry name" value="Trypsin-like serine proteases"/>
    <property type="match status" value="1"/>
</dbReference>
<reference evidence="28" key="1">
    <citation type="thesis" date="2020" institute="ProQuest LLC" country="789 East Eisenhower Parkway, Ann Arbor, MI, USA">
        <title>Comparative Genomics and Chromosome Evolution.</title>
        <authorList>
            <person name="Mudd A.B."/>
        </authorList>
    </citation>
    <scope>NUCLEOTIDE SEQUENCE</scope>
    <source>
        <strain evidence="28">Female2</strain>
        <tissue evidence="28">Blood</tissue>
    </source>
</reference>
<dbReference type="InterPro" id="IPR035976">
    <property type="entry name" value="Sushi/SCR/CCP_sf"/>
</dbReference>
<evidence type="ECO:0000256" key="14">
    <source>
        <dbReference type="ARBA" id="ARBA00022859"/>
    </source>
</evidence>
<feature type="domain" description="CUB" evidence="25">
    <location>
        <begin position="1"/>
        <end position="111"/>
    </location>
</feature>
<evidence type="ECO:0000256" key="8">
    <source>
        <dbReference type="ARBA" id="ARBA00022729"/>
    </source>
</evidence>
<dbReference type="CDD" id="cd00054">
    <property type="entry name" value="EGF_CA"/>
    <property type="match status" value="1"/>
</dbReference>
<dbReference type="InterPro" id="IPR001254">
    <property type="entry name" value="Trypsin_dom"/>
</dbReference>
<evidence type="ECO:0000256" key="20">
    <source>
        <dbReference type="PIRSR" id="PIRSR001155-2"/>
    </source>
</evidence>
<evidence type="ECO:0000256" key="24">
    <source>
        <dbReference type="PROSITE-ProRule" id="PRU00302"/>
    </source>
</evidence>
<feature type="active site" description="Charge relay system" evidence="19">
    <location>
        <position position="460"/>
    </location>
</feature>
<dbReference type="Pfam" id="PF00084">
    <property type="entry name" value="Sushi"/>
    <property type="match status" value="2"/>
</dbReference>
<keyword evidence="29" id="KW-1185">Reference proteome</keyword>
<dbReference type="GO" id="GO:0006508">
    <property type="term" value="P:proteolysis"/>
    <property type="evidence" value="ECO:0007669"/>
    <property type="project" value="UniProtKB-KW"/>
</dbReference>
<evidence type="ECO:0000256" key="5">
    <source>
        <dbReference type="ARBA" id="ARBA00022659"/>
    </source>
</evidence>
<evidence type="ECO:0000256" key="2">
    <source>
        <dbReference type="ARBA" id="ARBA00022525"/>
    </source>
</evidence>
<keyword evidence="7 22" id="KW-0479">Metal-binding</keyword>
<evidence type="ECO:0000256" key="6">
    <source>
        <dbReference type="ARBA" id="ARBA00022670"/>
    </source>
</evidence>
<feature type="disulfide bond" evidence="20">
    <location>
        <begin position="124"/>
        <end position="137"/>
    </location>
</feature>
<feature type="modified residue" description="(3R)-3-hydroxyasparagine" evidence="21">
    <location>
        <position position="130"/>
    </location>
</feature>
<protein>
    <submittedName>
        <fullName evidence="28">Uncharacterized protein</fullName>
    </submittedName>
</protein>
<evidence type="ECO:0000313" key="28">
    <source>
        <dbReference type="EMBL" id="KAG8435769.1"/>
    </source>
</evidence>
<feature type="disulfide bond" evidence="20">
    <location>
        <begin position="274"/>
        <end position="321"/>
    </location>
</feature>
<dbReference type="SUPFAM" id="SSF57196">
    <property type="entry name" value="EGF/Laminin"/>
    <property type="match status" value="1"/>
</dbReference>
<dbReference type="PROSITE" id="PS01187">
    <property type="entry name" value="EGF_CA"/>
    <property type="match status" value="1"/>
</dbReference>
<feature type="disulfide bond" evidence="20">
    <location>
        <begin position="116"/>
        <end position="128"/>
    </location>
</feature>
<keyword evidence="15" id="KW-0180">Complement pathway</keyword>
<feature type="disulfide bond" evidence="20">
    <location>
        <begin position="47"/>
        <end position="65"/>
    </location>
</feature>
<dbReference type="GO" id="GO:0004252">
    <property type="term" value="F:serine-type endopeptidase activity"/>
    <property type="evidence" value="ECO:0007669"/>
    <property type="project" value="InterPro"/>
</dbReference>
<dbReference type="SUPFAM" id="SSF57535">
    <property type="entry name" value="Complement control module/SCR domain"/>
    <property type="match status" value="2"/>
</dbReference>
<dbReference type="Gene3D" id="2.60.120.290">
    <property type="entry name" value="Spermadhesin, CUB domain"/>
    <property type="match status" value="2"/>
</dbReference>
<keyword evidence="12" id="KW-0720">Serine protease</keyword>
<dbReference type="PRINTS" id="PR00722">
    <property type="entry name" value="CHYMOTRYPSIN"/>
</dbReference>
<feature type="disulfide bond" evidence="20">
    <location>
        <begin position="214"/>
        <end position="231"/>
    </location>
</feature>
<feature type="domain" description="Sushi" evidence="27">
    <location>
        <begin position="337"/>
        <end position="410"/>
    </location>
</feature>
<evidence type="ECO:0000256" key="18">
    <source>
        <dbReference type="ARBA" id="ARBA00023278"/>
    </source>
</evidence>
<dbReference type="PROSITE" id="PS00135">
    <property type="entry name" value="TRYPSIN_SER"/>
    <property type="match status" value="1"/>
</dbReference>
<feature type="disulfide bond" evidence="20">
    <location>
        <begin position="571"/>
        <end position="587"/>
    </location>
</feature>
<dbReference type="InterPro" id="IPR033116">
    <property type="entry name" value="TRYPSIN_SER"/>
</dbReference>
<dbReference type="InterPro" id="IPR043504">
    <property type="entry name" value="Peptidase_S1_PA_chymotrypsin"/>
</dbReference>
<feature type="disulfide bond" evidence="20">
    <location>
        <begin position="339"/>
        <end position="390"/>
    </location>
</feature>
<proteinExistence type="predicted"/>
<evidence type="ECO:0000256" key="13">
    <source>
        <dbReference type="ARBA" id="ARBA00022837"/>
    </source>
</evidence>
<keyword evidence="8" id="KW-0732">Signal</keyword>
<feature type="binding site" evidence="22">
    <location>
        <position position="115"/>
    </location>
    <ligand>
        <name>Ca(2+)</name>
        <dbReference type="ChEBI" id="CHEBI:29108"/>
        <label>2</label>
    </ligand>
</feature>
<dbReference type="FunFam" id="2.40.10.10:FF:000054">
    <property type="entry name" value="Complement C1r subcomponent"/>
    <property type="match status" value="1"/>
</dbReference>
<dbReference type="Gene3D" id="2.10.70.10">
    <property type="entry name" value="Complement Module, domain 1"/>
    <property type="match status" value="2"/>
</dbReference>
<dbReference type="SMART" id="SM00032">
    <property type="entry name" value="CCP"/>
    <property type="match status" value="2"/>
</dbReference>
<feature type="disulfide bond" evidence="20">
    <location>
        <begin position="367"/>
        <end position="408"/>
    </location>
</feature>
<feature type="disulfide bond" description="Interchain (between heavy and light chains)" evidence="20">
    <location>
        <begin position="412"/>
        <end position="527"/>
    </location>
</feature>
<dbReference type="Pfam" id="PF00431">
    <property type="entry name" value="CUB"/>
    <property type="match status" value="2"/>
</dbReference>
<keyword evidence="16 20" id="KW-1015">Disulfide bond</keyword>
<feature type="binding site" evidence="22">
    <location>
        <position position="207"/>
    </location>
    <ligand>
        <name>Ca(2+)</name>
        <dbReference type="ChEBI" id="CHEBI:29108"/>
        <label>3</label>
    </ligand>
</feature>
<feature type="disulfide bond" evidence="20">
    <location>
        <begin position="139"/>
        <end position="152"/>
    </location>
</feature>
<keyword evidence="4" id="KW-0399">Innate immunity</keyword>
<dbReference type="InterPro" id="IPR001314">
    <property type="entry name" value="Peptidase_S1A"/>
</dbReference>
<dbReference type="Gene3D" id="2.40.10.10">
    <property type="entry name" value="Trypsin-like serine proteases"/>
    <property type="match status" value="2"/>
</dbReference>
<keyword evidence="21" id="KW-0597">Phosphoprotein</keyword>
<feature type="binding site" evidence="22">
    <location>
        <position position="130"/>
    </location>
    <ligand>
        <name>Ca(2+)</name>
        <dbReference type="ChEBI" id="CHEBI:29108"/>
        <label>2</label>
    </ligand>
</feature>
<dbReference type="PROSITE" id="PS50240">
    <property type="entry name" value="TRYPSIN_DOM"/>
    <property type="match status" value="1"/>
</dbReference>
<dbReference type="InterPro" id="IPR035914">
    <property type="entry name" value="Sperma_CUB_dom_sf"/>
</dbReference>
<keyword evidence="13 22" id="KW-0106">Calcium</keyword>
<keyword evidence="2" id="KW-0964">Secreted</keyword>
<dbReference type="SUPFAM" id="SSF49854">
    <property type="entry name" value="Spermadhesin, CUB domain"/>
    <property type="match status" value="2"/>
</dbReference>
<dbReference type="FunFam" id="2.10.70.10:FF:000016">
    <property type="entry name" value="Mannan-binding lectin serine protease 1"/>
    <property type="match status" value="1"/>
</dbReference>
<evidence type="ECO:0000313" key="29">
    <source>
        <dbReference type="Proteomes" id="UP000812440"/>
    </source>
</evidence>
<dbReference type="FunFam" id="2.10.25.10:FF:000059">
    <property type="entry name" value="Mannan-binding lectin serine protease 1"/>
    <property type="match status" value="1"/>
</dbReference>
<organism evidence="28 29">
    <name type="scientific">Hymenochirus boettgeri</name>
    <name type="common">Congo dwarf clawed frog</name>
    <dbReference type="NCBI Taxonomy" id="247094"/>
    <lineage>
        <taxon>Eukaryota</taxon>
        <taxon>Metazoa</taxon>
        <taxon>Chordata</taxon>
        <taxon>Craniata</taxon>
        <taxon>Vertebrata</taxon>
        <taxon>Euteleostomi</taxon>
        <taxon>Amphibia</taxon>
        <taxon>Batrachia</taxon>
        <taxon>Anura</taxon>
        <taxon>Pipoidea</taxon>
        <taxon>Pipidae</taxon>
        <taxon>Pipinae</taxon>
        <taxon>Hymenochirus</taxon>
    </lineage>
</organism>
<evidence type="ECO:0000256" key="7">
    <source>
        <dbReference type="ARBA" id="ARBA00022723"/>
    </source>
</evidence>
<evidence type="ECO:0000256" key="4">
    <source>
        <dbReference type="ARBA" id="ARBA00022588"/>
    </source>
</evidence>
<dbReference type="InterPro" id="IPR000436">
    <property type="entry name" value="Sushi_SCR_CCP_dom"/>
</dbReference>
<dbReference type="PROSITE" id="PS50923">
    <property type="entry name" value="SUSHI"/>
    <property type="match status" value="2"/>
</dbReference>
<dbReference type="Pfam" id="PF00089">
    <property type="entry name" value="Trypsin"/>
    <property type="match status" value="1"/>
</dbReference>
<dbReference type="SMART" id="SM00042">
    <property type="entry name" value="CUB"/>
    <property type="match status" value="2"/>
</dbReference>
<sequence>MYGEITSPNYPQGYPSNVEETWEISVPEGFGIRIYFIHLDIEPSENCEYDYVQVLVDYTAGKKLCGRKSGLLLGSPLEEMYFPYNSLKMYFKSDFSNQIRHTGFAAYYVAVDIDECKETSEGECSHFCNNYIGSYFCSCPPEYTLHTDNRTCGVNCSGGLFMDVEGIISSPGFPDPYPENTRCEYKVLMEVGLSVVITFQVEEFDIEEDKDGSCFDALTIKAGERTFGPFCGKRPPNPPVIETGSNMADIIFQTDRGGQNKGWRIRYYGDAIPCPMQVTPHSELEPEQDKYVFKDLVAVICEEGYEAVIGEKSHRSFRSSCQGDGTWSNNHILCQVVDCGEPEAIENGAVIPSSSQTTYGSEIQYICLNEYYSLSLPGTKHGKYQATYRCSSDGFWINEKGGTDLPKCTPVCSVQKTKSAGRIYGGSPASHGQFPWMIKFVPSLGGGALISDQWILTAAHVVFGNSHPEMYGGGISPRVRLQAKQVIIHPYYRGTEDPSTQTDFNNDIALIQLSKKVQLGPCISPICLPRKGLFPAIDEIALVAGWGKTEKSDFERILKFTGVTHSDMEKCRKATGNSGVITANMFCAGSETGNDSCVGDSGGPIMFTDQVNDDKLYAAGIVSWGPVNCGTYALYTKVDNYLDWINQTIKTEEQEANDGAGEEPFIVCRKAAG</sequence>
<evidence type="ECO:0000256" key="17">
    <source>
        <dbReference type="ARBA" id="ARBA00023180"/>
    </source>
</evidence>
<dbReference type="SMART" id="SM00020">
    <property type="entry name" value="Tryp_SPc"/>
    <property type="match status" value="1"/>
</dbReference>
<feature type="binding site" evidence="22">
    <location>
        <position position="96"/>
    </location>
    <ligand>
        <name>Ca(2+)</name>
        <dbReference type="ChEBI" id="CHEBI:29108"/>
        <label>1</label>
    </ligand>
</feature>
<evidence type="ECO:0000256" key="10">
    <source>
        <dbReference type="ARBA" id="ARBA00022801"/>
    </source>
</evidence>
<dbReference type="InterPro" id="IPR000152">
    <property type="entry name" value="EGF-type_Asp/Asn_hydroxyl_site"/>
</dbReference>
<dbReference type="CDD" id="cd00033">
    <property type="entry name" value="CCP"/>
    <property type="match status" value="2"/>
</dbReference>
<dbReference type="PROSITE" id="PS00010">
    <property type="entry name" value="ASX_HYDROXYL"/>
    <property type="match status" value="1"/>
</dbReference>
<feature type="active site" description="Charge relay system" evidence="19">
    <location>
        <position position="507"/>
    </location>
</feature>
<dbReference type="OrthoDB" id="9985152at2759"/>
<evidence type="ECO:0000256" key="9">
    <source>
        <dbReference type="ARBA" id="ARBA00022737"/>
    </source>
</evidence>
<dbReference type="PANTHER" id="PTHR24255:SF18">
    <property type="entry name" value="COMPLEMENT C1S SUBCOMPONENT"/>
    <property type="match status" value="1"/>
</dbReference>
<evidence type="ECO:0000256" key="1">
    <source>
        <dbReference type="ARBA" id="ARBA00004613"/>
    </source>
</evidence>
<dbReference type="PROSITE" id="PS01180">
    <property type="entry name" value="CUB"/>
    <property type="match status" value="2"/>
</dbReference>
<dbReference type="InterPro" id="IPR024175">
    <property type="entry name" value="Pept_S1A_C1r/C1S/mannan-bd"/>
</dbReference>
<dbReference type="CDD" id="cd00190">
    <property type="entry name" value="Tryp_SPc"/>
    <property type="match status" value="1"/>
</dbReference>
<keyword evidence="11" id="KW-0068">Autocatalytic cleavage</keyword>
<feature type="disulfide bond" evidence="20">
    <location>
        <begin position="301"/>
        <end position="334"/>
    </location>
</feature>
<feature type="modified residue" description="Phosphoserine; by CK2" evidence="21">
    <location>
        <position position="169"/>
    </location>
</feature>
<feature type="binding site" evidence="22">
    <location>
        <position position="50"/>
    </location>
    <ligand>
        <name>Ca(2+)</name>
        <dbReference type="ChEBI" id="CHEBI:29108"/>
        <label>1</label>
    </ligand>
</feature>
<dbReference type="GO" id="GO:0005509">
    <property type="term" value="F:calcium ion binding"/>
    <property type="evidence" value="ECO:0007669"/>
    <property type="project" value="InterPro"/>
</dbReference>
<accession>A0A8T2IS56</accession>
<dbReference type="InterPro" id="IPR000859">
    <property type="entry name" value="CUB_dom"/>
</dbReference>
<dbReference type="Proteomes" id="UP000812440">
    <property type="component" value="Chromosome 7"/>
</dbReference>
<dbReference type="GO" id="GO:0045087">
    <property type="term" value="P:innate immune response"/>
    <property type="evidence" value="ECO:0007669"/>
    <property type="project" value="UniProtKB-KW"/>
</dbReference>
<dbReference type="PANTHER" id="PTHR24255">
    <property type="entry name" value="COMPLEMENT COMPONENT 1, S SUBCOMPONENT-RELATED"/>
    <property type="match status" value="1"/>
</dbReference>
<evidence type="ECO:0000259" key="25">
    <source>
        <dbReference type="PROSITE" id="PS01180"/>
    </source>
</evidence>
<feature type="domain" description="CUB" evidence="25">
    <location>
        <begin position="156"/>
        <end position="270"/>
    </location>
</feature>
<keyword evidence="10" id="KW-0378">Hydrolase</keyword>
<keyword evidence="3" id="KW-0245">EGF-like domain</keyword>
<evidence type="ECO:0000259" key="26">
    <source>
        <dbReference type="PROSITE" id="PS50240"/>
    </source>
</evidence>
<dbReference type="EMBL" id="JAACNH010000008">
    <property type="protein sequence ID" value="KAG8435769.1"/>
    <property type="molecule type" value="Genomic_DNA"/>
</dbReference>
<gene>
    <name evidence="28" type="ORF">GDO86_013638</name>
</gene>
<feature type="disulfide bond" evidence="20">
    <location>
        <begin position="597"/>
        <end position="629"/>
    </location>
</feature>
<evidence type="ECO:0000256" key="15">
    <source>
        <dbReference type="ARBA" id="ARBA00022875"/>
    </source>
</evidence>
<keyword evidence="5 24" id="KW-0768">Sushi</keyword>
<evidence type="ECO:0000256" key="11">
    <source>
        <dbReference type="ARBA" id="ARBA00022813"/>
    </source>
</evidence>
<dbReference type="InterPro" id="IPR001881">
    <property type="entry name" value="EGF-like_Ca-bd_dom"/>
</dbReference>
<dbReference type="AlphaFoldDB" id="A0A8T2IS56"/>
<evidence type="ECO:0000256" key="16">
    <source>
        <dbReference type="ARBA" id="ARBA00023157"/>
    </source>
</evidence>
<name>A0A8T2IS56_9PIPI</name>
<feature type="binding site" evidence="22">
    <location>
        <position position="131"/>
    </location>
    <ligand>
        <name>Ca(2+)</name>
        <dbReference type="ChEBI" id="CHEBI:29108"/>
        <label>2</label>
    </ligand>
</feature>
<keyword evidence="18 21" id="KW-0379">Hydroxylation</keyword>
<evidence type="ECO:0000256" key="19">
    <source>
        <dbReference type="PIRSR" id="PIRSR001155-1"/>
    </source>
</evidence>
<feature type="active site" description="Charge relay system" evidence="19">
    <location>
        <position position="601"/>
    </location>
</feature>
<dbReference type="FunFam" id="2.60.120.290:FF:000012">
    <property type="entry name" value="mannan-binding lectin serine protease 1 isoform X1"/>
    <property type="match status" value="1"/>
</dbReference>
<keyword evidence="17" id="KW-0325">Glycoprotein</keyword>
<dbReference type="InterPro" id="IPR018097">
    <property type="entry name" value="EGF_Ca-bd_CS"/>
</dbReference>
<feature type="binding site" evidence="22">
    <location>
        <position position="216"/>
    </location>
    <ligand>
        <name>Ca(2+)</name>
        <dbReference type="ChEBI" id="CHEBI:29108"/>
        <label>3</label>
    </ligand>
</feature>
<dbReference type="FunFam" id="2.60.120.290:FF:000006">
    <property type="entry name" value="Mannan-binding lectin serine protease 1"/>
    <property type="match status" value="1"/>
</dbReference>
<feature type="domain" description="Peptidase S1" evidence="26">
    <location>
        <begin position="423"/>
        <end position="650"/>
    </location>
</feature>
<feature type="binding site" evidence="22">
    <location>
        <position position="255"/>
    </location>
    <ligand>
        <name>Ca(2+)</name>
        <dbReference type="ChEBI" id="CHEBI:29108"/>
        <label>3</label>
    </ligand>
</feature>
<evidence type="ECO:0000259" key="27">
    <source>
        <dbReference type="PROSITE" id="PS50923"/>
    </source>
</evidence>
<dbReference type="InterPro" id="IPR009003">
    <property type="entry name" value="Peptidase_S1_PA"/>
</dbReference>
<dbReference type="SMART" id="SM00179">
    <property type="entry name" value="EGF_CA"/>
    <property type="match status" value="1"/>
</dbReference>
<feature type="binding site" evidence="22">
    <location>
        <position position="94"/>
    </location>
    <ligand>
        <name>Ca(2+)</name>
        <dbReference type="ChEBI" id="CHEBI:29108"/>
        <label>1</label>
    </ligand>
</feature>
<evidence type="ECO:0000256" key="23">
    <source>
        <dbReference type="PROSITE-ProRule" id="PRU00059"/>
    </source>
</evidence>
<feature type="binding site" evidence="22">
    <location>
        <position position="42"/>
    </location>
    <ligand>
        <name>Ca(2+)</name>
        <dbReference type="ChEBI" id="CHEBI:29108"/>
        <label>1</label>
    </ligand>
</feature>
<feature type="domain" description="Sushi" evidence="27">
    <location>
        <begin position="272"/>
        <end position="336"/>
    </location>
</feature>